<evidence type="ECO:0000256" key="5">
    <source>
        <dbReference type="ARBA" id="ARBA00023136"/>
    </source>
</evidence>
<organism evidence="7 8">
    <name type="scientific">Paeniglutamicibacter kerguelensis</name>
    <dbReference type="NCBI Taxonomy" id="254788"/>
    <lineage>
        <taxon>Bacteria</taxon>
        <taxon>Bacillati</taxon>
        <taxon>Actinomycetota</taxon>
        <taxon>Actinomycetes</taxon>
        <taxon>Micrococcales</taxon>
        <taxon>Micrococcaceae</taxon>
        <taxon>Paeniglutamicibacter</taxon>
    </lineage>
</organism>
<accession>A0ABS4XK90</accession>
<feature type="transmembrane region" description="Helical" evidence="6">
    <location>
        <begin position="186"/>
        <end position="208"/>
    </location>
</feature>
<comment type="subcellular location">
    <subcellularLocation>
        <location evidence="1">Membrane</location>
        <topology evidence="1">Multi-pass membrane protein</topology>
    </subcellularLocation>
</comment>
<protein>
    <submittedName>
        <fullName evidence="7">PurR-regulated permease PerM</fullName>
    </submittedName>
</protein>
<feature type="transmembrane region" description="Helical" evidence="6">
    <location>
        <begin position="243"/>
        <end position="269"/>
    </location>
</feature>
<dbReference type="Proteomes" id="UP001296993">
    <property type="component" value="Unassembled WGS sequence"/>
</dbReference>
<feature type="transmembrane region" description="Helical" evidence="6">
    <location>
        <begin position="214"/>
        <end position="236"/>
    </location>
</feature>
<dbReference type="EMBL" id="JAGIOF010000001">
    <property type="protein sequence ID" value="MBP2388104.1"/>
    <property type="molecule type" value="Genomic_DNA"/>
</dbReference>
<keyword evidence="5 6" id="KW-0472">Membrane</keyword>
<keyword evidence="8" id="KW-1185">Reference proteome</keyword>
<dbReference type="InterPro" id="IPR002549">
    <property type="entry name" value="AI-2E-like"/>
</dbReference>
<evidence type="ECO:0000256" key="1">
    <source>
        <dbReference type="ARBA" id="ARBA00004141"/>
    </source>
</evidence>
<dbReference type="RefSeq" id="WP_245356416.1">
    <property type="nucleotide sequence ID" value="NZ_BAAAJY010000001.1"/>
</dbReference>
<sequence length="364" mass="38913">MILLALAAATVAAIGMSSIRHILAPVILTLILTICAHPVRVAMEKRGVPHGLATGSVILVVFLLLAGFIFALIIAFAQFVTMLPQFAGQLAQLGTVVTEWLGSIGIGTEQTQAIIKGIDPGKLVALATGLFGSVFSITGSLVIILTMLILMAADAVYVPTILRQLAVTQKDLVVALTSYASNVRRYMVVTTVLGVVQGVLNTLVLFVLHVPAAILWGLLAFLCSFIPNVGYFLAIIPPMVFGFFVGGWSTMIAVVIAYGLINGVVQSIIQPRVVGNAVALSQSLTFFSVLFWAVVFGPIGAILAIPLTLIFRAVLVDSDPKVRLWRPAIGDVTETRRLLMEDDAVAKEARRTRRGERRGDEESP</sequence>
<name>A0ABS4XK90_9MICC</name>
<comment type="caution">
    <text evidence="7">The sequence shown here is derived from an EMBL/GenBank/DDBJ whole genome shotgun (WGS) entry which is preliminary data.</text>
</comment>
<dbReference type="PANTHER" id="PTHR21716:SF64">
    <property type="entry name" value="AI-2 TRANSPORT PROTEIN TQSA"/>
    <property type="match status" value="1"/>
</dbReference>
<feature type="transmembrane region" description="Helical" evidence="6">
    <location>
        <begin position="23"/>
        <end position="43"/>
    </location>
</feature>
<evidence type="ECO:0000256" key="3">
    <source>
        <dbReference type="ARBA" id="ARBA00022692"/>
    </source>
</evidence>
<feature type="transmembrane region" description="Helical" evidence="6">
    <location>
        <begin position="289"/>
        <end position="315"/>
    </location>
</feature>
<keyword evidence="3 6" id="KW-0812">Transmembrane</keyword>
<evidence type="ECO:0000313" key="7">
    <source>
        <dbReference type="EMBL" id="MBP2388104.1"/>
    </source>
</evidence>
<feature type="transmembrane region" description="Helical" evidence="6">
    <location>
        <begin position="130"/>
        <end position="153"/>
    </location>
</feature>
<evidence type="ECO:0000256" key="4">
    <source>
        <dbReference type="ARBA" id="ARBA00022989"/>
    </source>
</evidence>
<gene>
    <name evidence="7" type="ORF">JOF47_003615</name>
</gene>
<keyword evidence="4 6" id="KW-1133">Transmembrane helix</keyword>
<evidence type="ECO:0000256" key="2">
    <source>
        <dbReference type="ARBA" id="ARBA00009773"/>
    </source>
</evidence>
<proteinExistence type="inferred from homology"/>
<evidence type="ECO:0000256" key="6">
    <source>
        <dbReference type="SAM" id="Phobius"/>
    </source>
</evidence>
<comment type="similarity">
    <text evidence="2">Belongs to the autoinducer-2 exporter (AI-2E) (TC 2.A.86) family.</text>
</comment>
<feature type="transmembrane region" description="Helical" evidence="6">
    <location>
        <begin position="55"/>
        <end position="80"/>
    </location>
</feature>
<evidence type="ECO:0000313" key="8">
    <source>
        <dbReference type="Proteomes" id="UP001296993"/>
    </source>
</evidence>
<dbReference type="PANTHER" id="PTHR21716">
    <property type="entry name" value="TRANSMEMBRANE PROTEIN"/>
    <property type="match status" value="1"/>
</dbReference>
<dbReference type="Pfam" id="PF01594">
    <property type="entry name" value="AI-2E_transport"/>
    <property type="match status" value="1"/>
</dbReference>
<reference evidence="7 8" key="1">
    <citation type="submission" date="2021-03" db="EMBL/GenBank/DDBJ databases">
        <title>Sequencing the genomes of 1000 actinobacteria strains.</title>
        <authorList>
            <person name="Klenk H.-P."/>
        </authorList>
    </citation>
    <scope>NUCLEOTIDE SEQUENCE [LARGE SCALE GENOMIC DNA]</scope>
    <source>
        <strain evidence="7 8">DSM 15797</strain>
    </source>
</reference>